<proteinExistence type="predicted"/>
<evidence type="ECO:0000313" key="2">
    <source>
        <dbReference type="EMBL" id="GGC24542.1"/>
    </source>
</evidence>
<sequence length="59" mass="6561">MKFHFIEKIPDNFFRCSPKISGMTIIAGFCGGGKYLVLAYLGLFFTGLRLTVQQKGEGL</sequence>
<name>A0ABQ1LJD3_9BACT</name>
<comment type="caution">
    <text evidence="2">The sequence shown here is derived from an EMBL/GenBank/DDBJ whole genome shotgun (WGS) entry which is preliminary data.</text>
</comment>
<dbReference type="EMBL" id="BMEC01000002">
    <property type="protein sequence ID" value="GGC24542.1"/>
    <property type="molecule type" value="Genomic_DNA"/>
</dbReference>
<keyword evidence="1" id="KW-1133">Transmembrane helix</keyword>
<evidence type="ECO:0000313" key="3">
    <source>
        <dbReference type="Proteomes" id="UP000636010"/>
    </source>
</evidence>
<reference evidence="3" key="1">
    <citation type="journal article" date="2019" name="Int. J. Syst. Evol. Microbiol.">
        <title>The Global Catalogue of Microorganisms (GCM) 10K type strain sequencing project: providing services to taxonomists for standard genome sequencing and annotation.</title>
        <authorList>
            <consortium name="The Broad Institute Genomics Platform"/>
            <consortium name="The Broad Institute Genome Sequencing Center for Infectious Disease"/>
            <person name="Wu L."/>
            <person name="Ma J."/>
        </authorList>
    </citation>
    <scope>NUCLEOTIDE SEQUENCE [LARGE SCALE GENOMIC DNA]</scope>
    <source>
        <strain evidence="3">CGMCC 1.10832</strain>
    </source>
</reference>
<dbReference type="RefSeq" id="WP_188460453.1">
    <property type="nucleotide sequence ID" value="NZ_BAABHU010000002.1"/>
</dbReference>
<feature type="transmembrane region" description="Helical" evidence="1">
    <location>
        <begin position="20"/>
        <end position="45"/>
    </location>
</feature>
<keyword evidence="1" id="KW-0812">Transmembrane</keyword>
<evidence type="ECO:0000256" key="1">
    <source>
        <dbReference type="SAM" id="Phobius"/>
    </source>
</evidence>
<keyword evidence="1" id="KW-0472">Membrane</keyword>
<gene>
    <name evidence="2" type="ORF">GCM10011506_07310</name>
</gene>
<protein>
    <submittedName>
        <fullName evidence="2">Uncharacterized protein</fullName>
    </submittedName>
</protein>
<keyword evidence="3" id="KW-1185">Reference proteome</keyword>
<accession>A0ABQ1LJD3</accession>
<dbReference type="Proteomes" id="UP000636010">
    <property type="component" value="Unassembled WGS sequence"/>
</dbReference>
<organism evidence="2 3">
    <name type="scientific">Marivirga lumbricoides</name>
    <dbReference type="NCBI Taxonomy" id="1046115"/>
    <lineage>
        <taxon>Bacteria</taxon>
        <taxon>Pseudomonadati</taxon>
        <taxon>Bacteroidota</taxon>
        <taxon>Cytophagia</taxon>
        <taxon>Cytophagales</taxon>
        <taxon>Marivirgaceae</taxon>
        <taxon>Marivirga</taxon>
    </lineage>
</organism>